<dbReference type="SUPFAM" id="SSF47954">
    <property type="entry name" value="Cyclin-like"/>
    <property type="match status" value="1"/>
</dbReference>
<dbReference type="InterPro" id="IPR039361">
    <property type="entry name" value="Cyclin"/>
</dbReference>
<protein>
    <recommendedName>
        <fullName evidence="3">Cyclin N-terminal domain-containing protein</fullName>
    </recommendedName>
</protein>
<dbReference type="InterPro" id="IPR006671">
    <property type="entry name" value="Cyclin_N"/>
</dbReference>
<proteinExistence type="predicted"/>
<evidence type="ECO:0000256" key="2">
    <source>
        <dbReference type="ARBA" id="ARBA00023306"/>
    </source>
</evidence>
<gene>
    <name evidence="4" type="ORF">IFM89_022815</name>
</gene>
<accession>A0A835HPB6</accession>
<dbReference type="OrthoDB" id="5590282at2759"/>
<reference evidence="4 5" key="1">
    <citation type="submission" date="2020-10" db="EMBL/GenBank/DDBJ databases">
        <title>The Coptis chinensis genome and diversification of protoberbering-type alkaloids.</title>
        <authorList>
            <person name="Wang B."/>
            <person name="Shu S."/>
            <person name="Song C."/>
            <person name="Liu Y."/>
        </authorList>
    </citation>
    <scope>NUCLEOTIDE SEQUENCE [LARGE SCALE GENOMIC DNA]</scope>
    <source>
        <strain evidence="4">HL-2020</strain>
        <tissue evidence="4">Leaf</tissue>
    </source>
</reference>
<dbReference type="Pfam" id="PF00134">
    <property type="entry name" value="Cyclin_N"/>
    <property type="match status" value="1"/>
</dbReference>
<keyword evidence="2" id="KW-0131">Cell cycle</keyword>
<dbReference type="InterPro" id="IPR036915">
    <property type="entry name" value="Cyclin-like_sf"/>
</dbReference>
<organism evidence="4 5">
    <name type="scientific">Coptis chinensis</name>
    <dbReference type="NCBI Taxonomy" id="261450"/>
    <lineage>
        <taxon>Eukaryota</taxon>
        <taxon>Viridiplantae</taxon>
        <taxon>Streptophyta</taxon>
        <taxon>Embryophyta</taxon>
        <taxon>Tracheophyta</taxon>
        <taxon>Spermatophyta</taxon>
        <taxon>Magnoliopsida</taxon>
        <taxon>Ranunculales</taxon>
        <taxon>Ranunculaceae</taxon>
        <taxon>Coptidoideae</taxon>
        <taxon>Coptis</taxon>
    </lineage>
</organism>
<evidence type="ECO:0000313" key="4">
    <source>
        <dbReference type="EMBL" id="KAF9601728.1"/>
    </source>
</evidence>
<evidence type="ECO:0000259" key="3">
    <source>
        <dbReference type="Pfam" id="PF00134"/>
    </source>
</evidence>
<sequence length="125" mass="14876">MMQLLAVACLSLAAKIEEIKQMYLFLYIYRLFVSKFVFEARTIQRMELHVLSTLNWRMQAIIPFSFIDYFLWKFNDDQPPWRSLIARSINIILTTLRPSEVAAASSGEVVEVYSYPRCFIDWWSY</sequence>
<feature type="domain" description="Cyclin N-terminal" evidence="3">
    <location>
        <begin position="2"/>
        <end position="58"/>
    </location>
</feature>
<name>A0A835HPB6_9MAGN</name>
<dbReference type="AlphaFoldDB" id="A0A835HPB6"/>
<dbReference type="GO" id="GO:0051301">
    <property type="term" value="P:cell division"/>
    <property type="evidence" value="ECO:0007669"/>
    <property type="project" value="UniProtKB-KW"/>
</dbReference>
<evidence type="ECO:0000313" key="5">
    <source>
        <dbReference type="Proteomes" id="UP000631114"/>
    </source>
</evidence>
<evidence type="ECO:0000256" key="1">
    <source>
        <dbReference type="ARBA" id="ARBA00022618"/>
    </source>
</evidence>
<keyword evidence="1" id="KW-0132">Cell division</keyword>
<dbReference type="PANTHER" id="PTHR10177">
    <property type="entry name" value="CYCLINS"/>
    <property type="match status" value="1"/>
</dbReference>
<dbReference type="Proteomes" id="UP000631114">
    <property type="component" value="Unassembled WGS sequence"/>
</dbReference>
<keyword evidence="5" id="KW-1185">Reference proteome</keyword>
<dbReference type="EMBL" id="JADFTS010000006">
    <property type="protein sequence ID" value="KAF9601728.1"/>
    <property type="molecule type" value="Genomic_DNA"/>
</dbReference>
<comment type="caution">
    <text evidence="4">The sequence shown here is derived from an EMBL/GenBank/DDBJ whole genome shotgun (WGS) entry which is preliminary data.</text>
</comment>
<dbReference type="Gene3D" id="1.10.472.10">
    <property type="entry name" value="Cyclin-like"/>
    <property type="match status" value="1"/>
</dbReference>